<dbReference type="AlphaFoldDB" id="A0A937F6K0"/>
<evidence type="ECO:0000313" key="3">
    <source>
        <dbReference type="Proteomes" id="UP000659388"/>
    </source>
</evidence>
<protein>
    <submittedName>
        <fullName evidence="2">Uncharacterized protein</fullName>
    </submittedName>
</protein>
<organism evidence="2 3">
    <name type="scientific">Fulvivirga sediminis</name>
    <dbReference type="NCBI Taxonomy" id="2803949"/>
    <lineage>
        <taxon>Bacteria</taxon>
        <taxon>Pseudomonadati</taxon>
        <taxon>Bacteroidota</taxon>
        <taxon>Cytophagia</taxon>
        <taxon>Cytophagales</taxon>
        <taxon>Fulvivirgaceae</taxon>
        <taxon>Fulvivirga</taxon>
    </lineage>
</organism>
<dbReference type="RefSeq" id="WP_202242575.1">
    <property type="nucleotide sequence ID" value="NZ_JAESIY010000002.1"/>
</dbReference>
<sequence>MRSYKIQKFIFFFVIVGSLSFWVCDWVPIEVTNRVIRDLFTVVVLCGTFLLLILSAGNIYRSSKTKRIVLTIAFILLILHNLIFAFVASWRPVYEDKNVLWTDPENQSRKKVAQHAMLGVSVDLYRTAEIIEIMPGFRYIVASEGL</sequence>
<reference evidence="2" key="1">
    <citation type="submission" date="2021-01" db="EMBL/GenBank/DDBJ databases">
        <title>Fulvivirga kasyanovii gen. nov., sp nov., a novel member of the phylum Bacteroidetes isolated from seawater in a mussel farm.</title>
        <authorList>
            <person name="Zhao L.-H."/>
            <person name="Wang Z.-J."/>
        </authorList>
    </citation>
    <scope>NUCLEOTIDE SEQUENCE</scope>
    <source>
        <strain evidence="2">2943</strain>
    </source>
</reference>
<feature type="transmembrane region" description="Helical" evidence="1">
    <location>
        <begin position="35"/>
        <end position="56"/>
    </location>
</feature>
<name>A0A937F6K0_9BACT</name>
<dbReference type="EMBL" id="JAESIY010000002">
    <property type="protein sequence ID" value="MBL3655189.1"/>
    <property type="molecule type" value="Genomic_DNA"/>
</dbReference>
<comment type="caution">
    <text evidence="2">The sequence shown here is derived from an EMBL/GenBank/DDBJ whole genome shotgun (WGS) entry which is preliminary data.</text>
</comment>
<feature type="transmembrane region" description="Helical" evidence="1">
    <location>
        <begin position="9"/>
        <end position="29"/>
    </location>
</feature>
<proteinExistence type="predicted"/>
<accession>A0A937F6K0</accession>
<evidence type="ECO:0000256" key="1">
    <source>
        <dbReference type="SAM" id="Phobius"/>
    </source>
</evidence>
<feature type="transmembrane region" description="Helical" evidence="1">
    <location>
        <begin position="68"/>
        <end position="90"/>
    </location>
</feature>
<dbReference type="Proteomes" id="UP000659388">
    <property type="component" value="Unassembled WGS sequence"/>
</dbReference>
<evidence type="ECO:0000313" key="2">
    <source>
        <dbReference type="EMBL" id="MBL3655189.1"/>
    </source>
</evidence>
<keyword evidence="1" id="KW-0472">Membrane</keyword>
<keyword evidence="1" id="KW-1133">Transmembrane helix</keyword>
<keyword evidence="3" id="KW-1185">Reference proteome</keyword>
<keyword evidence="1" id="KW-0812">Transmembrane</keyword>
<gene>
    <name evidence="2" type="ORF">JL102_03550</name>
</gene>